<protein>
    <recommendedName>
        <fullName evidence="11 13">S-adenosylmethionine:tRNA ribosyltransferase-isomerase</fullName>
        <ecNumber evidence="10 13">2.4.99.17</ecNumber>
    </recommendedName>
    <alternativeName>
        <fullName evidence="12 13">Queuosine biosynthesis protein QueA</fullName>
    </alternativeName>
</protein>
<evidence type="ECO:0000313" key="15">
    <source>
        <dbReference type="Proteomes" id="UP000002601"/>
    </source>
</evidence>
<comment type="subunit">
    <text evidence="3 13">Monomer.</text>
</comment>
<evidence type="ECO:0000313" key="14">
    <source>
        <dbReference type="EMBL" id="ACS81872.1"/>
    </source>
</evidence>
<evidence type="ECO:0000256" key="12">
    <source>
        <dbReference type="ARBA" id="ARBA00076160"/>
    </source>
</evidence>
<dbReference type="InterPro" id="IPR003699">
    <property type="entry name" value="QueA"/>
</dbReference>
<keyword evidence="15" id="KW-1185">Reference proteome</keyword>
<evidence type="ECO:0000256" key="7">
    <source>
        <dbReference type="ARBA" id="ARBA00022785"/>
    </source>
</evidence>
<dbReference type="STRING" id="526222.Desal_3827"/>
<dbReference type="GO" id="GO:0005737">
    <property type="term" value="C:cytoplasm"/>
    <property type="evidence" value="ECO:0007669"/>
    <property type="project" value="UniProtKB-SubCell"/>
</dbReference>
<keyword evidence="6 13" id="KW-0949">S-adenosyl-L-methionine</keyword>
<comment type="subcellular location">
    <subcellularLocation>
        <location evidence="1 13">Cytoplasm</location>
    </subcellularLocation>
</comment>
<dbReference type="NCBIfam" id="NF001140">
    <property type="entry name" value="PRK00147.1"/>
    <property type="match status" value="1"/>
</dbReference>
<dbReference type="PANTHER" id="PTHR30307:SF0">
    <property type="entry name" value="S-ADENOSYLMETHIONINE:TRNA RIBOSYLTRANSFERASE-ISOMERASE"/>
    <property type="match status" value="1"/>
</dbReference>
<dbReference type="GO" id="GO:0051075">
    <property type="term" value="F:S-adenosylmethionine:tRNA ribosyltransferase-isomerase activity"/>
    <property type="evidence" value="ECO:0007669"/>
    <property type="project" value="UniProtKB-EC"/>
</dbReference>
<dbReference type="EC" id="2.4.99.17" evidence="10 13"/>
<dbReference type="AlphaFoldDB" id="C6BUS8"/>
<dbReference type="PANTHER" id="PTHR30307">
    <property type="entry name" value="S-ADENOSYLMETHIONINE:TRNA RIBOSYLTRANSFERASE-ISOMERASE"/>
    <property type="match status" value="1"/>
</dbReference>
<proteinExistence type="inferred from homology"/>
<dbReference type="InterPro" id="IPR036100">
    <property type="entry name" value="QueA_sf"/>
</dbReference>
<evidence type="ECO:0000256" key="1">
    <source>
        <dbReference type="ARBA" id="ARBA00004496"/>
    </source>
</evidence>
<dbReference type="EMBL" id="CP001649">
    <property type="protein sequence ID" value="ACS81872.1"/>
    <property type="molecule type" value="Genomic_DNA"/>
</dbReference>
<dbReference type="Gene3D" id="3.40.1780.10">
    <property type="entry name" value="QueA-like"/>
    <property type="match status" value="1"/>
</dbReference>
<comment type="catalytic activity">
    <reaction evidence="8 13">
        <text>7-aminomethyl-7-carbaguanosine(34) in tRNA + S-adenosyl-L-methionine = epoxyqueuosine(34) in tRNA + adenine + L-methionine + 2 H(+)</text>
        <dbReference type="Rhea" id="RHEA:32155"/>
        <dbReference type="Rhea" id="RHEA-COMP:10342"/>
        <dbReference type="Rhea" id="RHEA-COMP:18582"/>
        <dbReference type="ChEBI" id="CHEBI:15378"/>
        <dbReference type="ChEBI" id="CHEBI:16708"/>
        <dbReference type="ChEBI" id="CHEBI:57844"/>
        <dbReference type="ChEBI" id="CHEBI:59789"/>
        <dbReference type="ChEBI" id="CHEBI:82833"/>
        <dbReference type="ChEBI" id="CHEBI:194443"/>
        <dbReference type="EC" id="2.4.99.17"/>
    </reaction>
</comment>
<name>C6BUS8_MARSD</name>
<dbReference type="InterPro" id="IPR042118">
    <property type="entry name" value="QueA_dom1"/>
</dbReference>
<dbReference type="eggNOG" id="COG0809">
    <property type="taxonomic scope" value="Bacteria"/>
</dbReference>
<keyword evidence="5 13" id="KW-0808">Transferase</keyword>
<dbReference type="Proteomes" id="UP000002601">
    <property type="component" value="Chromosome"/>
</dbReference>
<reference evidence="14 15" key="1">
    <citation type="submission" date="2009-06" db="EMBL/GenBank/DDBJ databases">
        <title>Complete sequence of Desulfovibrio salexigens DSM 2638.</title>
        <authorList>
            <consortium name="US DOE Joint Genome Institute"/>
            <person name="Lucas S."/>
            <person name="Copeland A."/>
            <person name="Lapidus A."/>
            <person name="Glavina del Rio T."/>
            <person name="Tice H."/>
            <person name="Bruce D."/>
            <person name="Goodwin L."/>
            <person name="Pitluck S."/>
            <person name="Munk A.C."/>
            <person name="Brettin T."/>
            <person name="Detter J.C."/>
            <person name="Han C."/>
            <person name="Tapia R."/>
            <person name="Larimer F."/>
            <person name="Land M."/>
            <person name="Hauser L."/>
            <person name="Kyrpides N."/>
            <person name="Anderson I."/>
            <person name="Wall J.D."/>
            <person name="Arkin A.P."/>
            <person name="Dehal P."/>
            <person name="Chivian D."/>
            <person name="Giles B."/>
            <person name="Hazen T.C."/>
        </authorList>
    </citation>
    <scope>NUCLEOTIDE SEQUENCE [LARGE SCALE GENOMIC DNA]</scope>
    <source>
        <strain evidence="15">ATCC 14822 / DSM 2638 / NCIMB 8403 / VKM B-1763</strain>
    </source>
</reference>
<dbReference type="HAMAP" id="MF_00113">
    <property type="entry name" value="QueA"/>
    <property type="match status" value="1"/>
</dbReference>
<evidence type="ECO:0000256" key="13">
    <source>
        <dbReference type="HAMAP-Rule" id="MF_00113"/>
    </source>
</evidence>
<dbReference type="InterPro" id="IPR042119">
    <property type="entry name" value="QueA_dom2"/>
</dbReference>
<dbReference type="HOGENOM" id="CLU_039110_1_0_7"/>
<organism evidence="14 15">
    <name type="scientific">Maridesulfovibrio salexigens (strain ATCC 14822 / DSM 2638 / NCIMB 8403 / VKM B-1763)</name>
    <name type="common">Desulfovibrio salexigens</name>
    <dbReference type="NCBI Taxonomy" id="526222"/>
    <lineage>
        <taxon>Bacteria</taxon>
        <taxon>Pseudomonadati</taxon>
        <taxon>Thermodesulfobacteriota</taxon>
        <taxon>Desulfovibrionia</taxon>
        <taxon>Desulfovibrionales</taxon>
        <taxon>Desulfovibrionaceae</taxon>
        <taxon>Maridesulfovibrio</taxon>
    </lineage>
</organism>
<keyword evidence="4 13" id="KW-0963">Cytoplasm</keyword>
<evidence type="ECO:0000256" key="2">
    <source>
        <dbReference type="ARBA" id="ARBA00004691"/>
    </source>
</evidence>
<accession>C6BUS8</accession>
<dbReference type="UniPathway" id="UPA00392"/>
<dbReference type="NCBIfam" id="TIGR00113">
    <property type="entry name" value="queA"/>
    <property type="match status" value="1"/>
</dbReference>
<evidence type="ECO:0000256" key="8">
    <source>
        <dbReference type="ARBA" id="ARBA00052751"/>
    </source>
</evidence>
<evidence type="ECO:0000256" key="6">
    <source>
        <dbReference type="ARBA" id="ARBA00022691"/>
    </source>
</evidence>
<evidence type="ECO:0000256" key="5">
    <source>
        <dbReference type="ARBA" id="ARBA00022679"/>
    </source>
</evidence>
<keyword evidence="14" id="KW-0413">Isomerase</keyword>
<dbReference type="Pfam" id="PF02547">
    <property type="entry name" value="Queuosine_synth"/>
    <property type="match status" value="1"/>
</dbReference>
<comment type="pathway">
    <text evidence="2 13">tRNA modification; tRNA-queuosine biosynthesis.</text>
</comment>
<dbReference type="SUPFAM" id="SSF111337">
    <property type="entry name" value="QueA-like"/>
    <property type="match status" value="1"/>
</dbReference>
<dbReference type="FunFam" id="3.40.1780.10:FF:000001">
    <property type="entry name" value="S-adenosylmethionine:tRNA ribosyltransferase-isomerase"/>
    <property type="match status" value="1"/>
</dbReference>
<evidence type="ECO:0000256" key="10">
    <source>
        <dbReference type="ARBA" id="ARBA00066503"/>
    </source>
</evidence>
<dbReference type="GO" id="GO:0008616">
    <property type="term" value="P:tRNA queuosine(34) biosynthetic process"/>
    <property type="evidence" value="ECO:0007669"/>
    <property type="project" value="UniProtKB-UniRule"/>
</dbReference>
<evidence type="ECO:0000256" key="9">
    <source>
        <dbReference type="ARBA" id="ARBA00061210"/>
    </source>
</evidence>
<sequence>MKTEKMNINTEDFFLKSYDFELPEEQIAQCPAVMRHGSKLMVLDQKTGETEIKNFTDIVDLLPEGALLVANNSKVVPARIFGKKPTGGRVEFLLLTPLPLIKAEPTSDGYKAQARGLLRASKGPKTGDIIYFDGGLKLTVLGKGKFGLSEVELEWSGDLKKIFEECGKIPLPPYIRRAADETDNDRYQTLYACDEKAGSVAAPTAGLHFSEEINEKLKAKNIERAEVTLYVGYGTFSPVRAEDIRDHEMHHEYIEIPEETAAAVIKAKEEGRPVIAVGTTSARTLEGAFQQTGEICEFKGETNIFIYPGFEFKVVDRMITNFHLPESSLVIMISALAGRINVLNAYTEAVDNKFRFFSYGDSMYIK</sequence>
<gene>
    <name evidence="13" type="primary">queA</name>
    <name evidence="14" type="ordered locus">Desal_3827</name>
</gene>
<dbReference type="KEGG" id="dsa:Desal_3827"/>
<comment type="function">
    <text evidence="13">Transfers and isomerizes the ribose moiety from AdoMet to the 7-aminomethyl group of 7-deazaguanine (preQ1-tRNA) to give epoxyqueuosine (oQ-tRNA).</text>
</comment>
<dbReference type="Gene3D" id="2.40.10.240">
    <property type="entry name" value="QueA-like"/>
    <property type="match status" value="1"/>
</dbReference>
<evidence type="ECO:0000256" key="3">
    <source>
        <dbReference type="ARBA" id="ARBA00011245"/>
    </source>
</evidence>
<evidence type="ECO:0000256" key="4">
    <source>
        <dbReference type="ARBA" id="ARBA00022490"/>
    </source>
</evidence>
<comment type="similarity">
    <text evidence="9 13">Belongs to the QueA family.</text>
</comment>
<evidence type="ECO:0000256" key="11">
    <source>
        <dbReference type="ARBA" id="ARBA00069325"/>
    </source>
</evidence>
<keyword evidence="7 13" id="KW-0671">Queuosine biosynthesis</keyword>